<keyword evidence="2 6" id="KW-0808">Transferase</keyword>
<dbReference type="GO" id="GO:0009085">
    <property type="term" value="P:lysine biosynthetic process"/>
    <property type="evidence" value="ECO:0007669"/>
    <property type="project" value="UniProtKB-KW"/>
</dbReference>
<name>A0A1N7FRV5_9EURY</name>
<keyword evidence="4" id="KW-0457">Lysine biosynthesis</keyword>
<dbReference type="Gene3D" id="2.160.10.10">
    <property type="entry name" value="Hexapeptide repeat proteins"/>
    <property type="match status" value="1"/>
</dbReference>
<keyword evidence="1" id="KW-0028">Amino-acid biosynthesis</keyword>
<dbReference type="GO" id="GO:0019877">
    <property type="term" value="P:diaminopimelate biosynthetic process"/>
    <property type="evidence" value="ECO:0007669"/>
    <property type="project" value="UniProtKB-KW"/>
</dbReference>
<dbReference type="SUPFAM" id="SSF51161">
    <property type="entry name" value="Trimeric LpxA-like enzymes"/>
    <property type="match status" value="1"/>
</dbReference>
<protein>
    <submittedName>
        <fullName evidence="6">Carbonic anhydrase or acetyltransferase, isoleucine patch superfamily</fullName>
    </submittedName>
</protein>
<evidence type="ECO:0000256" key="5">
    <source>
        <dbReference type="SAM" id="MobiDB-lite"/>
    </source>
</evidence>
<dbReference type="InterPro" id="IPR001451">
    <property type="entry name" value="Hexapep"/>
</dbReference>
<sequence length="197" mass="20512">MSERKVDRERKADTAISDRATVGHPYEAESRKPVIGTNPTIRPGTIIYDDVVIGDRLNTGHFAVIRERTEIGDDALVGTNVTIDGTSTIGSNASFQTGAYVPAETTIGDHVFLGPNAVLTNDPYPLRRDADLEGPSLEDHVSIGANATILPGVTVGSGSFVAAGAVVTRDVPQQTLAIGAPASHEPLPASLCGGNAE</sequence>
<evidence type="ECO:0000256" key="1">
    <source>
        <dbReference type="ARBA" id="ARBA00022605"/>
    </source>
</evidence>
<dbReference type="CDD" id="cd03358">
    <property type="entry name" value="LbH_WxcM_N_like"/>
    <property type="match status" value="1"/>
</dbReference>
<feature type="region of interest" description="Disordered" evidence="5">
    <location>
        <begin position="1"/>
        <end position="23"/>
    </location>
</feature>
<dbReference type="InterPro" id="IPR018357">
    <property type="entry name" value="Hexapep_transf_CS"/>
</dbReference>
<dbReference type="PANTHER" id="PTHR43300:SF10">
    <property type="entry name" value="2,3,4,5-TETRAHYDROPYRIDINE-2,6-DICARBOXYLATE N-ACETYLTRANSFERASE"/>
    <property type="match status" value="1"/>
</dbReference>
<accession>A0A1N7FRV5</accession>
<reference evidence="7" key="1">
    <citation type="submission" date="2017-01" db="EMBL/GenBank/DDBJ databases">
        <authorList>
            <person name="Varghese N."/>
            <person name="Submissions S."/>
        </authorList>
    </citation>
    <scope>NUCLEOTIDE SEQUENCE [LARGE SCALE GENOMIC DNA]</scope>
    <source>
        <strain evidence="7">type strain: HArc-</strain>
    </source>
</reference>
<keyword evidence="3" id="KW-0220">Diaminopimelate biosynthesis</keyword>
<evidence type="ECO:0000313" key="7">
    <source>
        <dbReference type="Proteomes" id="UP000185936"/>
    </source>
</evidence>
<dbReference type="EMBL" id="FTNR01000008">
    <property type="protein sequence ID" value="SIS02975.1"/>
    <property type="molecule type" value="Genomic_DNA"/>
</dbReference>
<evidence type="ECO:0000256" key="3">
    <source>
        <dbReference type="ARBA" id="ARBA00022915"/>
    </source>
</evidence>
<dbReference type="PROSITE" id="PS00101">
    <property type="entry name" value="HEXAPEP_TRANSFERASES"/>
    <property type="match status" value="1"/>
</dbReference>
<keyword evidence="7" id="KW-1185">Reference proteome</keyword>
<evidence type="ECO:0000256" key="2">
    <source>
        <dbReference type="ARBA" id="ARBA00022679"/>
    </source>
</evidence>
<gene>
    <name evidence="6" type="ORF">SAMN05421752_10814</name>
</gene>
<dbReference type="Proteomes" id="UP000185936">
    <property type="component" value="Unassembled WGS sequence"/>
</dbReference>
<dbReference type="PANTHER" id="PTHR43300">
    <property type="entry name" value="ACETYLTRANSFERASE"/>
    <property type="match status" value="1"/>
</dbReference>
<dbReference type="InterPro" id="IPR050179">
    <property type="entry name" value="Trans_hexapeptide_repeat"/>
</dbReference>
<dbReference type="Pfam" id="PF00132">
    <property type="entry name" value="Hexapep"/>
    <property type="match status" value="2"/>
</dbReference>
<dbReference type="STRING" id="308853.SAMN05421752_10814"/>
<feature type="compositionally biased region" description="Basic and acidic residues" evidence="5">
    <location>
        <begin position="1"/>
        <end position="13"/>
    </location>
</feature>
<dbReference type="AlphaFoldDB" id="A0A1N7FRV5"/>
<dbReference type="OrthoDB" id="200265at2157"/>
<dbReference type="GO" id="GO:0016740">
    <property type="term" value="F:transferase activity"/>
    <property type="evidence" value="ECO:0007669"/>
    <property type="project" value="UniProtKB-KW"/>
</dbReference>
<dbReference type="InterPro" id="IPR011004">
    <property type="entry name" value="Trimer_LpxA-like_sf"/>
</dbReference>
<evidence type="ECO:0000313" key="6">
    <source>
        <dbReference type="EMBL" id="SIS02975.1"/>
    </source>
</evidence>
<organism evidence="6 7">
    <name type="scientific">Natronorubrum thiooxidans</name>
    <dbReference type="NCBI Taxonomy" id="308853"/>
    <lineage>
        <taxon>Archaea</taxon>
        <taxon>Methanobacteriati</taxon>
        <taxon>Methanobacteriota</taxon>
        <taxon>Stenosarchaea group</taxon>
        <taxon>Halobacteria</taxon>
        <taxon>Halobacteriales</taxon>
        <taxon>Natrialbaceae</taxon>
        <taxon>Natronorubrum</taxon>
    </lineage>
</organism>
<proteinExistence type="predicted"/>
<evidence type="ECO:0000256" key="4">
    <source>
        <dbReference type="ARBA" id="ARBA00023154"/>
    </source>
</evidence>
<dbReference type="RefSeq" id="WP_076609419.1">
    <property type="nucleotide sequence ID" value="NZ_FTNR01000008.1"/>
</dbReference>